<organism evidence="1">
    <name type="scientific">Arundo donax</name>
    <name type="common">Giant reed</name>
    <name type="synonym">Donax arundinaceus</name>
    <dbReference type="NCBI Taxonomy" id="35708"/>
    <lineage>
        <taxon>Eukaryota</taxon>
        <taxon>Viridiplantae</taxon>
        <taxon>Streptophyta</taxon>
        <taxon>Embryophyta</taxon>
        <taxon>Tracheophyta</taxon>
        <taxon>Spermatophyta</taxon>
        <taxon>Magnoliopsida</taxon>
        <taxon>Liliopsida</taxon>
        <taxon>Poales</taxon>
        <taxon>Poaceae</taxon>
        <taxon>PACMAD clade</taxon>
        <taxon>Arundinoideae</taxon>
        <taxon>Arundineae</taxon>
        <taxon>Arundo</taxon>
    </lineage>
</organism>
<dbReference type="EMBL" id="GBRH01271372">
    <property type="protein sequence ID" value="JAD26523.1"/>
    <property type="molecule type" value="Transcribed_RNA"/>
</dbReference>
<dbReference type="PROSITE" id="PS51257">
    <property type="entry name" value="PROKAR_LIPOPROTEIN"/>
    <property type="match status" value="1"/>
</dbReference>
<accession>A0A0A8YLN6</accession>
<dbReference type="AlphaFoldDB" id="A0A0A8YLN6"/>
<sequence>MLPLRRLSFVPSPHFSTSCTHHRLHPPPPMCSPNAYFQHLSLPI</sequence>
<name>A0A0A8YLN6_ARUDO</name>
<reference evidence="1" key="1">
    <citation type="submission" date="2014-09" db="EMBL/GenBank/DDBJ databases">
        <authorList>
            <person name="Magalhaes I.L.F."/>
            <person name="Oliveira U."/>
            <person name="Santos F.R."/>
            <person name="Vidigal T.H.D.A."/>
            <person name="Brescovit A.D."/>
            <person name="Santos A.J."/>
        </authorList>
    </citation>
    <scope>NUCLEOTIDE SEQUENCE</scope>
    <source>
        <tissue evidence="1">Shoot tissue taken approximately 20 cm above the soil surface</tissue>
    </source>
</reference>
<reference evidence="1" key="2">
    <citation type="journal article" date="2015" name="Data Brief">
        <title>Shoot transcriptome of the giant reed, Arundo donax.</title>
        <authorList>
            <person name="Barrero R.A."/>
            <person name="Guerrero F.D."/>
            <person name="Moolhuijzen P."/>
            <person name="Goolsby J.A."/>
            <person name="Tidwell J."/>
            <person name="Bellgard S.E."/>
            <person name="Bellgard M.I."/>
        </authorList>
    </citation>
    <scope>NUCLEOTIDE SEQUENCE</scope>
    <source>
        <tissue evidence="1">Shoot tissue taken approximately 20 cm above the soil surface</tissue>
    </source>
</reference>
<evidence type="ECO:0000313" key="1">
    <source>
        <dbReference type="EMBL" id="JAD26523.1"/>
    </source>
</evidence>
<protein>
    <submittedName>
        <fullName evidence="1">Uncharacterized protein</fullName>
    </submittedName>
</protein>
<proteinExistence type="predicted"/>